<protein>
    <submittedName>
        <fullName evidence="11">1,2-phenylacetyl-CoA epoxidase subunit PaaE</fullName>
        <ecNumber evidence="11">1.14.13.149</ecNumber>
    </submittedName>
</protein>
<evidence type="ECO:0000259" key="10">
    <source>
        <dbReference type="PROSITE" id="PS51384"/>
    </source>
</evidence>
<dbReference type="SUPFAM" id="SSF63380">
    <property type="entry name" value="Riboflavin synthase domain-like"/>
    <property type="match status" value="1"/>
</dbReference>
<evidence type="ECO:0000256" key="5">
    <source>
        <dbReference type="ARBA" id="ARBA00022827"/>
    </source>
</evidence>
<dbReference type="PROSITE" id="PS51384">
    <property type="entry name" value="FAD_FR"/>
    <property type="match status" value="1"/>
</dbReference>
<dbReference type="InterPro" id="IPR017938">
    <property type="entry name" value="Riboflavin_synthase-like_b-brl"/>
</dbReference>
<evidence type="ECO:0000256" key="2">
    <source>
        <dbReference type="ARBA" id="ARBA00022630"/>
    </source>
</evidence>
<dbReference type="CDD" id="cd00207">
    <property type="entry name" value="fer2"/>
    <property type="match status" value="1"/>
</dbReference>
<comment type="caution">
    <text evidence="11">The sequence shown here is derived from an EMBL/GenBank/DDBJ whole genome shotgun (WGS) entry which is preliminary data.</text>
</comment>
<keyword evidence="5" id="KW-0274">FAD</keyword>
<dbReference type="InterPro" id="IPR050415">
    <property type="entry name" value="MRET"/>
</dbReference>
<dbReference type="Proteomes" id="UP001596997">
    <property type="component" value="Unassembled WGS sequence"/>
</dbReference>
<evidence type="ECO:0000256" key="1">
    <source>
        <dbReference type="ARBA" id="ARBA00001974"/>
    </source>
</evidence>
<dbReference type="EMBL" id="JBHTJM010000006">
    <property type="protein sequence ID" value="MFD0963579.1"/>
    <property type="molecule type" value="Genomic_DNA"/>
</dbReference>
<dbReference type="InterPro" id="IPR036010">
    <property type="entry name" value="2Fe-2S_ferredoxin-like_sf"/>
</dbReference>
<comment type="cofactor">
    <cofactor evidence="1">
        <name>FAD</name>
        <dbReference type="ChEBI" id="CHEBI:57692"/>
    </cofactor>
</comment>
<evidence type="ECO:0000259" key="9">
    <source>
        <dbReference type="PROSITE" id="PS51085"/>
    </source>
</evidence>
<dbReference type="InterPro" id="IPR008333">
    <property type="entry name" value="Cbr1-like_FAD-bd_dom"/>
</dbReference>
<evidence type="ECO:0000256" key="3">
    <source>
        <dbReference type="ARBA" id="ARBA00022714"/>
    </source>
</evidence>
<dbReference type="InterPro" id="IPR039261">
    <property type="entry name" value="FNR_nucleotide-bd"/>
</dbReference>
<evidence type="ECO:0000256" key="4">
    <source>
        <dbReference type="ARBA" id="ARBA00022723"/>
    </source>
</evidence>
<dbReference type="InterPro" id="IPR001433">
    <property type="entry name" value="OxRdtase_FAD/NAD-bd"/>
</dbReference>
<evidence type="ECO:0000256" key="6">
    <source>
        <dbReference type="ARBA" id="ARBA00023002"/>
    </source>
</evidence>
<keyword evidence="2" id="KW-0285">Flavoprotein</keyword>
<dbReference type="Gene3D" id="3.10.20.30">
    <property type="match status" value="1"/>
</dbReference>
<dbReference type="PANTHER" id="PTHR47354">
    <property type="entry name" value="NADH OXIDOREDUCTASE HCR"/>
    <property type="match status" value="1"/>
</dbReference>
<keyword evidence="4" id="KW-0479">Metal-binding</keyword>
<keyword evidence="12" id="KW-1185">Reference proteome</keyword>
<reference evidence="12" key="1">
    <citation type="journal article" date="2019" name="Int. J. Syst. Evol. Microbiol.">
        <title>The Global Catalogue of Microorganisms (GCM) 10K type strain sequencing project: providing services to taxonomists for standard genome sequencing and annotation.</title>
        <authorList>
            <consortium name="The Broad Institute Genomics Platform"/>
            <consortium name="The Broad Institute Genome Sequencing Center for Infectious Disease"/>
            <person name="Wu L."/>
            <person name="Ma J."/>
        </authorList>
    </citation>
    <scope>NUCLEOTIDE SEQUENCE [LARGE SCALE GENOMIC DNA]</scope>
    <source>
        <strain evidence="12">CCUG 62114</strain>
    </source>
</reference>
<dbReference type="InterPro" id="IPR012675">
    <property type="entry name" value="Beta-grasp_dom_sf"/>
</dbReference>
<dbReference type="Pfam" id="PF00970">
    <property type="entry name" value="FAD_binding_6"/>
    <property type="match status" value="1"/>
</dbReference>
<dbReference type="NCBIfam" id="TIGR02160">
    <property type="entry name" value="PA_CoA_Oxy5"/>
    <property type="match status" value="1"/>
</dbReference>
<dbReference type="InterPro" id="IPR011884">
    <property type="entry name" value="PaaE"/>
</dbReference>
<sequence length="357" mass="40137">MADFHKLVVKDVYKETKDTVAVTFDVPESLQSNFQFTQGQYLTLKKDINDEDVRRSYSLCSSPIENKWQVAIKKIKGGKFSTYANEKLKAGDVLEVAAPDGKFFVEVDVTKPKNYIVFAAGSGITPILSIIKTHLALEPEATVQLFYLNRKVKSIIFKEQIEGLKNKFLGRFEVFYFLTKEQRGIPLLNGRFTSEKLQELTSKVIDVKSVDECFICGPEEMIFLIKDELMEAGLEKEKIHFELFNAGGSEADKKHVAEVLEQQAEHTEVTIIDGDKEFHFEMEPDYDNILDAALANDADLPFACKGGVCCTCKAKVVEGEVEMKLNYGLEPYEIDAGYVLTCQAVPTTDKVVVDFDA</sequence>
<dbReference type="Pfam" id="PF00175">
    <property type="entry name" value="NAD_binding_1"/>
    <property type="match status" value="1"/>
</dbReference>
<evidence type="ECO:0000256" key="8">
    <source>
        <dbReference type="ARBA" id="ARBA00023014"/>
    </source>
</evidence>
<proteinExistence type="predicted"/>
<gene>
    <name evidence="11" type="primary">paaE</name>
    <name evidence="11" type="ORF">ACFQ1O_06155</name>
</gene>
<dbReference type="CDD" id="cd06214">
    <property type="entry name" value="PA_degradation_oxidoreductase_like"/>
    <property type="match status" value="1"/>
</dbReference>
<feature type="domain" description="2Fe-2S ferredoxin-type" evidence="9">
    <location>
        <begin position="267"/>
        <end position="357"/>
    </location>
</feature>
<dbReference type="PANTHER" id="PTHR47354:SF8">
    <property type="entry name" value="1,2-PHENYLACETYL-COA EPOXIDASE, SUBUNIT E"/>
    <property type="match status" value="1"/>
</dbReference>
<keyword evidence="3" id="KW-0001">2Fe-2S</keyword>
<dbReference type="PRINTS" id="PR00406">
    <property type="entry name" value="CYTB5RDTASE"/>
</dbReference>
<dbReference type="PRINTS" id="PR00371">
    <property type="entry name" value="FPNCR"/>
</dbReference>
<dbReference type="SUPFAM" id="SSF54292">
    <property type="entry name" value="2Fe-2S ferredoxin-like"/>
    <property type="match status" value="1"/>
</dbReference>
<evidence type="ECO:0000256" key="7">
    <source>
        <dbReference type="ARBA" id="ARBA00023004"/>
    </source>
</evidence>
<organism evidence="11 12">
    <name type="scientific">Pseudofulvibacter geojedonensis</name>
    <dbReference type="NCBI Taxonomy" id="1123758"/>
    <lineage>
        <taxon>Bacteria</taxon>
        <taxon>Pseudomonadati</taxon>
        <taxon>Bacteroidota</taxon>
        <taxon>Flavobacteriia</taxon>
        <taxon>Flavobacteriales</taxon>
        <taxon>Flavobacteriaceae</taxon>
        <taxon>Pseudofulvibacter</taxon>
    </lineage>
</organism>
<evidence type="ECO:0000313" key="12">
    <source>
        <dbReference type="Proteomes" id="UP001596997"/>
    </source>
</evidence>
<keyword evidence="8" id="KW-0411">Iron-sulfur</keyword>
<dbReference type="Pfam" id="PF00111">
    <property type="entry name" value="Fer2"/>
    <property type="match status" value="1"/>
</dbReference>
<dbReference type="InterPro" id="IPR017927">
    <property type="entry name" value="FAD-bd_FR_type"/>
</dbReference>
<dbReference type="InterPro" id="IPR001041">
    <property type="entry name" value="2Fe-2S_ferredoxin-type"/>
</dbReference>
<dbReference type="PROSITE" id="PS51085">
    <property type="entry name" value="2FE2S_FER_2"/>
    <property type="match status" value="1"/>
</dbReference>
<keyword evidence="6 11" id="KW-0560">Oxidoreductase</keyword>
<keyword evidence="7" id="KW-0408">Iron</keyword>
<feature type="domain" description="FAD-binding FR-type" evidence="10">
    <location>
        <begin position="2"/>
        <end position="106"/>
    </location>
</feature>
<dbReference type="EC" id="1.14.13.149" evidence="11"/>
<dbReference type="Gene3D" id="3.40.50.80">
    <property type="entry name" value="Nucleotide-binding domain of ferredoxin-NADP reductase (FNR) module"/>
    <property type="match status" value="1"/>
</dbReference>
<dbReference type="RefSeq" id="WP_377714426.1">
    <property type="nucleotide sequence ID" value="NZ_JBHTJM010000006.1"/>
</dbReference>
<dbReference type="GO" id="GO:0097266">
    <property type="term" value="F:phenylacetyl-CoA 1,2-epoxidase activity"/>
    <property type="evidence" value="ECO:0007669"/>
    <property type="project" value="UniProtKB-EC"/>
</dbReference>
<evidence type="ECO:0000313" key="11">
    <source>
        <dbReference type="EMBL" id="MFD0963579.1"/>
    </source>
</evidence>
<dbReference type="SUPFAM" id="SSF52343">
    <property type="entry name" value="Ferredoxin reductase-like, C-terminal NADP-linked domain"/>
    <property type="match status" value="1"/>
</dbReference>
<dbReference type="Gene3D" id="2.40.30.10">
    <property type="entry name" value="Translation factors"/>
    <property type="match status" value="1"/>
</dbReference>
<accession>A0ABW3I143</accession>
<dbReference type="InterPro" id="IPR001709">
    <property type="entry name" value="Flavoprot_Pyr_Nucl_cyt_Rdtase"/>
</dbReference>
<name>A0ABW3I143_9FLAO</name>